<keyword evidence="1" id="KW-0472">Membrane</keyword>
<dbReference type="Proteomes" id="UP000001060">
    <property type="component" value="Chromosome"/>
</dbReference>
<evidence type="ECO:0000313" key="3">
    <source>
        <dbReference type="Proteomes" id="UP000001060"/>
    </source>
</evidence>
<dbReference type="KEGG" id="llo:LLO_4069"/>
<organism evidence="2 3">
    <name type="scientific">Legionella longbeachae serogroup 1 (strain NSW150)</name>
    <dbReference type="NCBI Taxonomy" id="661367"/>
    <lineage>
        <taxon>Bacteria</taxon>
        <taxon>Pseudomonadati</taxon>
        <taxon>Pseudomonadota</taxon>
        <taxon>Gammaproteobacteria</taxon>
        <taxon>Legionellales</taxon>
        <taxon>Legionellaceae</taxon>
        <taxon>Legionella</taxon>
    </lineage>
</organism>
<accession>D3HKP6</accession>
<evidence type="ECO:0000256" key="1">
    <source>
        <dbReference type="SAM" id="Phobius"/>
    </source>
</evidence>
<keyword evidence="3" id="KW-1185">Reference proteome</keyword>
<name>D3HKP6_LEGLN</name>
<sequence>MPVLSCNFLACRFFNDLKRNSKKNVNNYSVHLKLVFILLLCTTCLEIVRIASSKLEQLML</sequence>
<keyword evidence="1" id="KW-0812">Transmembrane</keyword>
<feature type="transmembrane region" description="Helical" evidence="1">
    <location>
        <begin position="30"/>
        <end position="51"/>
    </location>
</feature>
<reference evidence="2 3" key="1">
    <citation type="journal article" date="2010" name="PLoS Genet.">
        <title>Analysis of the Legionella longbeachae genome and transcriptome uncovers unique strategies to cause Legionnaires' disease.</title>
        <authorList>
            <person name="Cazalet C."/>
            <person name="Gomez-Valero L."/>
            <person name="Rusniok C."/>
            <person name="Lomma M."/>
            <person name="Dervins-Ravault D."/>
            <person name="Newton H."/>
            <person name="Sansom F."/>
            <person name="Jarraud S."/>
            <person name="Zidane N."/>
            <person name="Ma L."/>
            <person name="Bouchier C."/>
            <person name="Etienne J."/>
            <person name="Hartland E."/>
            <person name="Buchrieser C."/>
        </authorList>
    </citation>
    <scope>NUCLEOTIDE SEQUENCE [LARGE SCALE GENOMIC DNA]</scope>
    <source>
        <strain evidence="2 3">NSW150</strain>
    </source>
</reference>
<gene>
    <name evidence="2" type="ordered locus">LLO_4069</name>
</gene>
<dbReference type="EMBL" id="FN650140">
    <property type="protein sequence ID" value="CBJ13012.1"/>
    <property type="molecule type" value="Genomic_DNA"/>
</dbReference>
<evidence type="ECO:0000313" key="2">
    <source>
        <dbReference type="EMBL" id="CBJ13012.1"/>
    </source>
</evidence>
<proteinExistence type="predicted"/>
<dbReference type="AlphaFoldDB" id="D3HKP6"/>
<dbReference type="HOGENOM" id="CLU_2935922_0_0_6"/>
<protein>
    <submittedName>
        <fullName evidence="2">Uncharacterized protein</fullName>
    </submittedName>
</protein>
<keyword evidence="1" id="KW-1133">Transmembrane helix</keyword>